<dbReference type="InterPro" id="IPR036398">
    <property type="entry name" value="CA_dom_sf"/>
</dbReference>
<dbReference type="InterPro" id="IPR029021">
    <property type="entry name" value="Prot-tyrosine_phosphatase-like"/>
</dbReference>
<dbReference type="InterPro" id="IPR003961">
    <property type="entry name" value="FN3_dom"/>
</dbReference>
<dbReference type="FunFam" id="3.90.190.10:FF:000013">
    <property type="entry name" value="receptor-type tyrosine-protein phosphatase zeta isoform X1"/>
    <property type="match status" value="1"/>
</dbReference>
<dbReference type="Pfam" id="PF00102">
    <property type="entry name" value="Y_phosphatase"/>
    <property type="match status" value="2"/>
</dbReference>
<dbReference type="SUPFAM" id="SSF52799">
    <property type="entry name" value="(Phosphotyrosine protein) phosphatases II"/>
    <property type="match status" value="2"/>
</dbReference>
<dbReference type="InterPro" id="IPR036116">
    <property type="entry name" value="FN3_sf"/>
</dbReference>
<evidence type="ECO:0000256" key="14">
    <source>
        <dbReference type="SAM" id="Phobius"/>
    </source>
</evidence>
<dbReference type="Gene3D" id="3.90.190.10">
    <property type="entry name" value="Protein tyrosine phosphatase superfamily"/>
    <property type="match status" value="2"/>
</dbReference>
<dbReference type="PRINTS" id="PR00700">
    <property type="entry name" value="PRTYPHPHTASE"/>
</dbReference>
<dbReference type="GO" id="GO:0016020">
    <property type="term" value="C:membrane"/>
    <property type="evidence" value="ECO:0007669"/>
    <property type="project" value="UniProtKB-SubCell"/>
</dbReference>
<dbReference type="InterPro" id="IPR013783">
    <property type="entry name" value="Ig-like_fold"/>
</dbReference>
<dbReference type="GO" id="GO:0004725">
    <property type="term" value="F:protein tyrosine phosphatase activity"/>
    <property type="evidence" value="ECO:0007669"/>
    <property type="project" value="UniProtKB-EC"/>
</dbReference>
<dbReference type="InterPro" id="IPR041887">
    <property type="entry name" value="Alpha_CARP_receptor-type"/>
</dbReference>
<evidence type="ECO:0000256" key="4">
    <source>
        <dbReference type="ARBA" id="ARBA00022692"/>
    </source>
</evidence>
<proteinExistence type="inferred from homology"/>
<dbReference type="CDD" id="cd00063">
    <property type="entry name" value="FN3"/>
    <property type="match status" value="1"/>
</dbReference>
<dbReference type="InterPro" id="IPR000387">
    <property type="entry name" value="Tyr_Pase_dom"/>
</dbReference>
<protein>
    <recommendedName>
        <fullName evidence="3">protein-tyrosine-phosphatase</fullName>
        <ecNumber evidence="3">3.1.3.48</ecNumber>
    </recommendedName>
</protein>
<dbReference type="EC" id="3.1.3.48" evidence="3"/>
<keyword evidence="9 14" id="KW-1133">Transmembrane helix</keyword>
<dbReference type="FunFam" id="3.90.190.10:FF:000088">
    <property type="entry name" value="Receptor protein-tyrosine phosphatase LAR"/>
    <property type="match status" value="1"/>
</dbReference>
<keyword evidence="6" id="KW-0677">Repeat</keyword>
<name>A0A8C8FMN8_ONCTS</name>
<evidence type="ECO:0000256" key="2">
    <source>
        <dbReference type="ARBA" id="ARBA00006246"/>
    </source>
</evidence>
<evidence type="ECO:0000256" key="11">
    <source>
        <dbReference type="ARBA" id="ARBA00023157"/>
    </source>
</evidence>
<reference evidence="19" key="2">
    <citation type="submission" date="2025-09" db="UniProtKB">
        <authorList>
            <consortium name="Ensembl"/>
        </authorList>
    </citation>
    <scope>IDENTIFICATION</scope>
</reference>
<keyword evidence="4 14" id="KW-0812">Transmembrane</keyword>
<dbReference type="SMART" id="SM00194">
    <property type="entry name" value="PTPc"/>
    <property type="match status" value="2"/>
</dbReference>
<feature type="domain" description="Fibronectin type-III" evidence="17">
    <location>
        <begin position="288"/>
        <end position="385"/>
    </location>
</feature>
<feature type="domain" description="Tyrosine-protein phosphatase" evidence="15">
    <location>
        <begin position="844"/>
        <end position="1034"/>
    </location>
</feature>
<dbReference type="InterPro" id="IPR050348">
    <property type="entry name" value="Protein-Tyr_Phosphatase"/>
</dbReference>
<evidence type="ECO:0000256" key="8">
    <source>
        <dbReference type="ARBA" id="ARBA00022912"/>
    </source>
</evidence>
<keyword evidence="11" id="KW-1015">Disulfide bond</keyword>
<dbReference type="Ensembl" id="ENSOTST00005039418.2">
    <property type="protein sequence ID" value="ENSOTSP00005036301.2"/>
    <property type="gene ID" value="ENSOTSG00005027744.2"/>
</dbReference>
<organism evidence="19 20">
    <name type="scientific">Oncorhynchus tshawytscha</name>
    <name type="common">Chinook salmon</name>
    <name type="synonym">Salmo tshawytscha</name>
    <dbReference type="NCBI Taxonomy" id="74940"/>
    <lineage>
        <taxon>Eukaryota</taxon>
        <taxon>Metazoa</taxon>
        <taxon>Chordata</taxon>
        <taxon>Craniata</taxon>
        <taxon>Vertebrata</taxon>
        <taxon>Euteleostomi</taxon>
        <taxon>Actinopterygii</taxon>
        <taxon>Neopterygii</taxon>
        <taxon>Teleostei</taxon>
        <taxon>Protacanthopterygii</taxon>
        <taxon>Salmoniformes</taxon>
        <taxon>Salmonidae</taxon>
        <taxon>Salmoninae</taxon>
        <taxon>Oncorhynchus</taxon>
    </lineage>
</organism>
<dbReference type="InterPro" id="IPR003595">
    <property type="entry name" value="Tyr_Pase_cat"/>
</dbReference>
<dbReference type="AlphaFoldDB" id="A0A8C8FMN8"/>
<dbReference type="SUPFAM" id="SSF49265">
    <property type="entry name" value="Fibronectin type III"/>
    <property type="match status" value="1"/>
</dbReference>
<evidence type="ECO:0000256" key="5">
    <source>
        <dbReference type="ARBA" id="ARBA00022729"/>
    </source>
</evidence>
<evidence type="ECO:0000256" key="1">
    <source>
        <dbReference type="ARBA" id="ARBA00004479"/>
    </source>
</evidence>
<keyword evidence="10 14" id="KW-0472">Membrane</keyword>
<comment type="subcellular location">
    <subcellularLocation>
        <location evidence="1">Membrane</location>
        <topology evidence="1">Single-pass type I membrane protein</topology>
    </subcellularLocation>
</comment>
<evidence type="ECO:0000256" key="7">
    <source>
        <dbReference type="ARBA" id="ARBA00022801"/>
    </source>
</evidence>
<dbReference type="PANTHER" id="PTHR19134:SF461">
    <property type="entry name" value="RECEPTOR-TYPE TYROSINE-PROTEIN PHOSPHATASE ZETA"/>
    <property type="match status" value="1"/>
</dbReference>
<dbReference type="PROSITE" id="PS50056">
    <property type="entry name" value="TYR_PHOSPHATASE_2"/>
    <property type="match status" value="1"/>
</dbReference>
<sequence>SYTSCCLHCEVNSKSQFLNQKIWGKRYPACNNARQSPIDIDETFTQVRVEYQGLQLEGWEKNTPETTTINNDGNTVVLGLDGEYYVSGGGLSTRFRLGRMTFHWGRCNASSDGSEHSLNGLKFPLEVQIFCYESDLYPSIDDAVKDGGRIAALAVLFEVDLDNNDNYNTIIEGVNSVSRFGKTENVEPFSLLALLPNSTDKYYMYNGSLTSPPCSETVEWIVFKNTVPISETQLEVFCEVMTMQQAGYVMLMDYLQNNFREQQQLFLGQVFSSYTGTEEVLTPMCSSAPQNMQADAQNDTTVMVMWERPRVVYDTTIDWYSVTYQRLQDQNQPKHEYRTDGDQDVGAIIPGLLSNSSYVVQVVAVCTNGLTGRWSDQIIVDMPQEYPGETSYNLSTHNQTFYNSSHESRVQMVGSVAEREKRTVVPLAVVSTLTIICLLVLVGILIYWRNCFQTVDFFTEDTASPKVISALSSPLLPATGNTRTHTHTHSHTHTTHIGCVTECLCVFLLQEVQSCTVEMGITTDSSNHPDNKNKNRYINIMAYDHSRVKLLEEGEGGDYINANFVDGFERTRAYIAAQGPLKSGTEDFWRMVWQENVGVIVMITNLLEKGRRKCDQYWPMENQEEYGYFLVTLKDTKTLAYYTRRTFTVRDTSQKASQRGRCAERTVVQYHYTQWPDMGVPEYTLPVISFVRASSQARTQDMGPVLVHCSAGVGRTGTYIVLDSMLQQIQDQGTVNILGFLKHVRTQRNYLVQTEEQYVFIHDALVEAIISRDTLVTSDLVHSYVTDLLTTGPSGRTRMERQFKVRTHTQSGTLQPSEGVPNVLYTHIPCRSKVICVFQIHVVYFDCVCAVFQGYHKSREFILTQCPLPSTVSDFWRMVWDHNSQLIISLPDTHTAQSCVYWPSKDQPISCEGFIVSFTGEDHMCLANEERLVVHDFLLEATQDNYVLEVRQYMSPCWPNPESPVSSTFQLLNIITEDSRRREGTIVVHDRLGGSMAGLFCALTTLAQQLEQQGSVDVYQVARMTNLMRPGVFNDMVCPGTLSTRITHGTPVTLSRPPSTFHSHSVFLQRTINF</sequence>
<evidence type="ECO:0000259" key="15">
    <source>
        <dbReference type="PROSITE" id="PS50055"/>
    </source>
</evidence>
<keyword evidence="12" id="KW-0325">Glycoprotein</keyword>
<dbReference type="GeneTree" id="ENSGT00940000155529"/>
<dbReference type="SMART" id="SM00404">
    <property type="entry name" value="PTPc_motif"/>
    <property type="match status" value="2"/>
</dbReference>
<keyword evidence="20" id="KW-1185">Reference proteome</keyword>
<feature type="transmembrane region" description="Helical" evidence="14">
    <location>
        <begin position="424"/>
        <end position="448"/>
    </location>
</feature>
<keyword evidence="5" id="KW-0732">Signal</keyword>
<gene>
    <name evidence="19" type="primary">LOC112217161</name>
</gene>
<keyword evidence="8" id="KW-0904">Protein phosphatase</keyword>
<dbReference type="InterPro" id="IPR000242">
    <property type="entry name" value="PTP_cat"/>
</dbReference>
<evidence type="ECO:0000259" key="16">
    <source>
        <dbReference type="PROSITE" id="PS50056"/>
    </source>
</evidence>
<dbReference type="InterPro" id="IPR001148">
    <property type="entry name" value="CA_dom"/>
</dbReference>
<dbReference type="FunFam" id="2.60.40.10:FF:000313">
    <property type="entry name" value="Receptor-type tyrosine-protein phosphatase zeta"/>
    <property type="match status" value="1"/>
</dbReference>
<dbReference type="SMART" id="SM00060">
    <property type="entry name" value="FN3"/>
    <property type="match status" value="1"/>
</dbReference>
<comment type="catalytic activity">
    <reaction evidence="13">
        <text>O-phospho-L-tyrosyl-[protein] + H2O = L-tyrosyl-[protein] + phosphate</text>
        <dbReference type="Rhea" id="RHEA:10684"/>
        <dbReference type="Rhea" id="RHEA-COMP:10136"/>
        <dbReference type="Rhea" id="RHEA-COMP:20101"/>
        <dbReference type="ChEBI" id="CHEBI:15377"/>
        <dbReference type="ChEBI" id="CHEBI:43474"/>
        <dbReference type="ChEBI" id="CHEBI:46858"/>
        <dbReference type="ChEBI" id="CHEBI:61978"/>
        <dbReference type="EC" id="3.1.3.48"/>
    </reaction>
</comment>
<evidence type="ECO:0000256" key="6">
    <source>
        <dbReference type="ARBA" id="ARBA00022737"/>
    </source>
</evidence>
<evidence type="ECO:0000259" key="18">
    <source>
        <dbReference type="PROSITE" id="PS51144"/>
    </source>
</evidence>
<dbReference type="Gene3D" id="2.60.40.10">
    <property type="entry name" value="Immunoglobulins"/>
    <property type="match status" value="1"/>
</dbReference>
<evidence type="ECO:0000256" key="12">
    <source>
        <dbReference type="ARBA" id="ARBA00023180"/>
    </source>
</evidence>
<dbReference type="CDD" id="cd03122">
    <property type="entry name" value="alpha_CARP_receptor_like"/>
    <property type="match status" value="1"/>
</dbReference>
<dbReference type="Pfam" id="PF00041">
    <property type="entry name" value="fn3"/>
    <property type="match status" value="1"/>
</dbReference>
<comment type="similarity">
    <text evidence="2">Belongs to the protein-tyrosine phosphatase family. Receptor class 5 subfamily.</text>
</comment>
<evidence type="ECO:0000256" key="9">
    <source>
        <dbReference type="ARBA" id="ARBA00022989"/>
    </source>
</evidence>
<dbReference type="Proteomes" id="UP000694402">
    <property type="component" value="Unassembled WGS sequence"/>
</dbReference>
<dbReference type="PANTHER" id="PTHR19134">
    <property type="entry name" value="RECEPTOR-TYPE TYROSINE-PROTEIN PHOSPHATASE"/>
    <property type="match status" value="1"/>
</dbReference>
<dbReference type="Pfam" id="PF00194">
    <property type="entry name" value="Carb_anhydrase"/>
    <property type="match status" value="1"/>
</dbReference>
<dbReference type="PROSITE" id="PS00383">
    <property type="entry name" value="TYR_PHOSPHATASE_1"/>
    <property type="match status" value="1"/>
</dbReference>
<dbReference type="Gene3D" id="3.10.200.10">
    <property type="entry name" value="Alpha carbonic anhydrase"/>
    <property type="match status" value="1"/>
</dbReference>
<keyword evidence="7" id="KW-0378">Hydrolase</keyword>
<feature type="domain" description="Tyrosine specific protein phosphatases" evidence="16">
    <location>
        <begin position="685"/>
        <end position="759"/>
    </location>
</feature>
<dbReference type="PROSITE" id="PS50055">
    <property type="entry name" value="TYR_PHOSPHATASE_PTP"/>
    <property type="match status" value="2"/>
</dbReference>
<evidence type="ECO:0000256" key="10">
    <source>
        <dbReference type="ARBA" id="ARBA00023136"/>
    </source>
</evidence>
<evidence type="ECO:0000313" key="20">
    <source>
        <dbReference type="Proteomes" id="UP000694402"/>
    </source>
</evidence>
<evidence type="ECO:0000259" key="17">
    <source>
        <dbReference type="PROSITE" id="PS50853"/>
    </source>
</evidence>
<dbReference type="SUPFAM" id="SSF51069">
    <property type="entry name" value="Carbonic anhydrase"/>
    <property type="match status" value="1"/>
</dbReference>
<reference evidence="19" key="1">
    <citation type="submission" date="2025-08" db="UniProtKB">
        <authorList>
            <consortium name="Ensembl"/>
        </authorList>
    </citation>
    <scope>IDENTIFICATION</scope>
</reference>
<dbReference type="PROSITE" id="PS51144">
    <property type="entry name" value="ALPHA_CA_2"/>
    <property type="match status" value="1"/>
</dbReference>
<dbReference type="SMART" id="SM01057">
    <property type="entry name" value="Carb_anhydrase"/>
    <property type="match status" value="1"/>
</dbReference>
<feature type="domain" description="Alpha-carbonic anhydrase" evidence="18">
    <location>
        <begin position="1"/>
        <end position="274"/>
    </location>
</feature>
<accession>A0A8C8FMN8</accession>
<evidence type="ECO:0000313" key="19">
    <source>
        <dbReference type="Ensembl" id="ENSOTSP00005036301.2"/>
    </source>
</evidence>
<dbReference type="InterPro" id="IPR016130">
    <property type="entry name" value="Tyr_Pase_AS"/>
</dbReference>
<feature type="domain" description="Tyrosine-protein phosphatase" evidence="15">
    <location>
        <begin position="508"/>
        <end position="768"/>
    </location>
</feature>
<evidence type="ECO:0000256" key="3">
    <source>
        <dbReference type="ARBA" id="ARBA00013064"/>
    </source>
</evidence>
<dbReference type="PROSITE" id="PS50853">
    <property type="entry name" value="FN3"/>
    <property type="match status" value="1"/>
</dbReference>
<evidence type="ECO:0000256" key="13">
    <source>
        <dbReference type="ARBA" id="ARBA00051722"/>
    </source>
</evidence>